<reference evidence="1" key="1">
    <citation type="submission" date="2016-10" db="EMBL/GenBank/DDBJ databases">
        <title>Draft Genome Sequence of Nocardioides luteus Strain BAFB, an Alkane-Degrading Bacterium Isolated from JP-7 Polluted Soil.</title>
        <authorList>
            <person name="Brown L."/>
            <person name="Ruiz O.N."/>
            <person name="Gunasekera T."/>
        </authorList>
    </citation>
    <scope>NUCLEOTIDE SEQUENCE [LARGE SCALE GENOMIC DNA]</scope>
    <source>
        <strain evidence="1">BAFB</strain>
    </source>
</reference>
<dbReference type="OrthoDB" id="3781248at2"/>
<evidence type="ECO:0000313" key="2">
    <source>
        <dbReference type="Proteomes" id="UP000033772"/>
    </source>
</evidence>
<evidence type="ECO:0000313" key="1">
    <source>
        <dbReference type="EMBL" id="OIJ25057.1"/>
    </source>
</evidence>
<proteinExistence type="predicted"/>
<keyword evidence="2" id="KW-1185">Reference proteome</keyword>
<gene>
    <name evidence="1" type="ORF">UG56_019975</name>
</gene>
<comment type="caution">
    <text evidence="1">The sequence shown here is derived from an EMBL/GenBank/DDBJ whole genome shotgun (WGS) entry which is preliminary data.</text>
</comment>
<dbReference type="AlphaFoldDB" id="A0A1J4N3U6"/>
<protein>
    <submittedName>
        <fullName evidence="1">Uncharacterized protein</fullName>
    </submittedName>
</protein>
<accession>A0A1J4N3U6</accession>
<dbReference type="Proteomes" id="UP000033772">
    <property type="component" value="Unassembled WGS sequence"/>
</dbReference>
<sequence>MGAGDNTHCVRVNGRAYEALVALVERRDRCDLYHSALEVLRGGARYVIEMAPVWSSGAAQGTVSEGPVGLRVLGRSRAFRYEVRCWRDGVIPDAAAAVVGGPVPVETDSARTKRLLELVPSFPTATWGRDELRTGEMWNSNSLISWLLAASGHDTGTITPPDRGRSPGWAAGLVVAARQGADAGRR</sequence>
<organism evidence="1 2">
    <name type="scientific">Nocardioides luteus</name>
    <dbReference type="NCBI Taxonomy" id="1844"/>
    <lineage>
        <taxon>Bacteria</taxon>
        <taxon>Bacillati</taxon>
        <taxon>Actinomycetota</taxon>
        <taxon>Actinomycetes</taxon>
        <taxon>Propionibacteriales</taxon>
        <taxon>Nocardioidaceae</taxon>
        <taxon>Nocardioides</taxon>
    </lineage>
</organism>
<name>A0A1J4N3U6_9ACTN</name>
<dbReference type="EMBL" id="JZDQ02000030">
    <property type="protein sequence ID" value="OIJ25057.1"/>
    <property type="molecule type" value="Genomic_DNA"/>
</dbReference>
<dbReference type="STRING" id="1844.UG56_019975"/>